<keyword evidence="2" id="KW-1185">Reference proteome</keyword>
<dbReference type="AlphaFoldDB" id="A0A151MTC2"/>
<reference evidence="1 2" key="1">
    <citation type="journal article" date="2012" name="Genome Biol.">
        <title>Sequencing three crocodilian genomes to illuminate the evolution of archosaurs and amniotes.</title>
        <authorList>
            <person name="St John J.A."/>
            <person name="Braun E.L."/>
            <person name="Isberg S.R."/>
            <person name="Miles L.G."/>
            <person name="Chong A.Y."/>
            <person name="Gongora J."/>
            <person name="Dalzell P."/>
            <person name="Moran C."/>
            <person name="Bed'hom B."/>
            <person name="Abzhanov A."/>
            <person name="Burgess S.C."/>
            <person name="Cooksey A.M."/>
            <person name="Castoe T.A."/>
            <person name="Crawford N.G."/>
            <person name="Densmore L.D."/>
            <person name="Drew J.C."/>
            <person name="Edwards S.V."/>
            <person name="Faircloth B.C."/>
            <person name="Fujita M.K."/>
            <person name="Greenwold M.J."/>
            <person name="Hoffmann F.G."/>
            <person name="Howard J.M."/>
            <person name="Iguchi T."/>
            <person name="Janes D.E."/>
            <person name="Khan S.Y."/>
            <person name="Kohno S."/>
            <person name="de Koning A.J."/>
            <person name="Lance S.L."/>
            <person name="McCarthy F.M."/>
            <person name="McCormack J.E."/>
            <person name="Merchant M.E."/>
            <person name="Peterson D.G."/>
            <person name="Pollock D.D."/>
            <person name="Pourmand N."/>
            <person name="Raney B.J."/>
            <person name="Roessler K.A."/>
            <person name="Sanford J.R."/>
            <person name="Sawyer R.H."/>
            <person name="Schmidt C.J."/>
            <person name="Triplett E.W."/>
            <person name="Tuberville T.D."/>
            <person name="Venegas-Anaya M."/>
            <person name="Howard J.T."/>
            <person name="Jarvis E.D."/>
            <person name="Guillette L.J.Jr."/>
            <person name="Glenn T.C."/>
            <person name="Green R.E."/>
            <person name="Ray D.A."/>
        </authorList>
    </citation>
    <scope>NUCLEOTIDE SEQUENCE [LARGE SCALE GENOMIC DNA]</scope>
    <source>
        <strain evidence="1">KSC_2009_1</strain>
    </source>
</reference>
<gene>
    <name evidence="1" type="ORF">Y1Q_0005306</name>
</gene>
<dbReference type="Proteomes" id="UP000050525">
    <property type="component" value="Unassembled WGS sequence"/>
</dbReference>
<protein>
    <submittedName>
        <fullName evidence="1">Uncharacterized protein</fullName>
    </submittedName>
</protein>
<sequence length="91" mass="10392">MVVCCSTFKGCNEDYNCTKTVESLSAWNDSKGNSHQLVDLLLVAPTWKMHSQLIMTQIQKIHKVHQVQFPVNHRHGVQQDVSGDNKESQRQ</sequence>
<dbReference type="EMBL" id="AKHW03005127">
    <property type="protein sequence ID" value="KYO27761.1"/>
    <property type="molecule type" value="Genomic_DNA"/>
</dbReference>
<comment type="caution">
    <text evidence="1">The sequence shown here is derived from an EMBL/GenBank/DDBJ whole genome shotgun (WGS) entry which is preliminary data.</text>
</comment>
<evidence type="ECO:0000313" key="2">
    <source>
        <dbReference type="Proteomes" id="UP000050525"/>
    </source>
</evidence>
<evidence type="ECO:0000313" key="1">
    <source>
        <dbReference type="EMBL" id="KYO27761.1"/>
    </source>
</evidence>
<accession>A0A151MTC2</accession>
<name>A0A151MTC2_ALLMI</name>
<organism evidence="1 2">
    <name type="scientific">Alligator mississippiensis</name>
    <name type="common">American alligator</name>
    <dbReference type="NCBI Taxonomy" id="8496"/>
    <lineage>
        <taxon>Eukaryota</taxon>
        <taxon>Metazoa</taxon>
        <taxon>Chordata</taxon>
        <taxon>Craniata</taxon>
        <taxon>Vertebrata</taxon>
        <taxon>Euteleostomi</taxon>
        <taxon>Archelosauria</taxon>
        <taxon>Archosauria</taxon>
        <taxon>Crocodylia</taxon>
        <taxon>Alligatoridae</taxon>
        <taxon>Alligatorinae</taxon>
        <taxon>Alligator</taxon>
    </lineage>
</organism>
<proteinExistence type="predicted"/>